<dbReference type="CDD" id="cd07185">
    <property type="entry name" value="OmpA_C-like"/>
    <property type="match status" value="1"/>
</dbReference>
<keyword evidence="14" id="KW-1185">Reference proteome</keyword>
<reference evidence="13 14" key="1">
    <citation type="submission" date="2021-05" db="EMBL/GenBank/DDBJ databases">
        <title>The draft genome of Geobacter chapellei DSM 13688.</title>
        <authorList>
            <person name="Xu Z."/>
            <person name="Masuda Y."/>
            <person name="Itoh H."/>
            <person name="Senoo K."/>
        </authorList>
    </citation>
    <scope>NUCLEOTIDE SEQUENCE [LARGE SCALE GENOMIC DNA]</scope>
    <source>
        <strain evidence="13 14">DSM 13688</strain>
    </source>
</reference>
<feature type="signal peptide" evidence="11">
    <location>
        <begin position="1"/>
        <end position="22"/>
    </location>
</feature>
<dbReference type="PANTHER" id="PTHR30329:SF21">
    <property type="entry name" value="LIPOPROTEIN YIAD-RELATED"/>
    <property type="match status" value="1"/>
</dbReference>
<evidence type="ECO:0000313" key="13">
    <source>
        <dbReference type="EMBL" id="MBT1071990.1"/>
    </source>
</evidence>
<keyword evidence="9" id="KW-0998">Cell outer membrane</keyword>
<dbReference type="PRINTS" id="PR01021">
    <property type="entry name" value="OMPADOMAIN"/>
</dbReference>
<dbReference type="InterPro" id="IPR006664">
    <property type="entry name" value="OMP_bac"/>
</dbReference>
<evidence type="ECO:0000256" key="7">
    <source>
        <dbReference type="ARBA" id="ARBA00023114"/>
    </source>
</evidence>
<keyword evidence="7" id="KW-0626">Porin</keyword>
<evidence type="ECO:0000256" key="6">
    <source>
        <dbReference type="ARBA" id="ARBA00023065"/>
    </source>
</evidence>
<keyword evidence="6" id="KW-0406">Ion transport</keyword>
<dbReference type="InterPro" id="IPR003367">
    <property type="entry name" value="Thrombospondin_3-like_rpt"/>
</dbReference>
<feature type="chain" id="PRO_5046660581" evidence="11">
    <location>
        <begin position="23"/>
        <end position="431"/>
    </location>
</feature>
<sequence length="431" mass="45799">MKKKLTLLLAGSLMAVATAATAANMPETFYLSPVVGGYTFEGKQHIKTAPVYGLKLGYNFTEHFGLEGAFDYAATETTRTNKDLSFYKYGADLIYNFRPATNLVPFIAAGYGGYNFSGAGLDKKARPAFDYGLGLKYFLNDNFAIRGDVRHVIASLNNEVHNRNAQNIEYTLGAYIPFGGTQPVAKAVAAPAVEPAPALKPVVVPPPAPAPPADSDRDGVIDEKDKCPNTPQGVVVDADGCPVDADKDGVADYLDKCPGTPAGASVDTNGCPLDSDKDGVFDYLDKCPDTPAGVKVTADGCPVPVAAPQKPAAEKYCSKPAVVDVRFATGKAAVDPKFQDDLKALADFLKEFPKAKGEISGHTDNVGGKAMNQKLSQQRADSVKKFIVDTYGVDANRITTKGYGFSKPIADNKTAAGKAKNRRIEANFTCE</sequence>
<dbReference type="InterPro" id="IPR030820">
    <property type="entry name" value="OMP_myx_plus_Proteobacteria"/>
</dbReference>
<dbReference type="RefSeq" id="WP_214298390.1">
    <property type="nucleotide sequence ID" value="NZ_JAHDYS010000007.1"/>
</dbReference>
<keyword evidence="3" id="KW-1134">Transmembrane beta strand</keyword>
<feature type="domain" description="OmpA-like" evidence="12">
    <location>
        <begin position="314"/>
        <end position="431"/>
    </location>
</feature>
<keyword evidence="4" id="KW-0812">Transmembrane</keyword>
<dbReference type="Gene3D" id="2.40.160.20">
    <property type="match status" value="1"/>
</dbReference>
<keyword evidence="2" id="KW-0813">Transport</keyword>
<dbReference type="SUPFAM" id="SSF103647">
    <property type="entry name" value="TSP type-3 repeat"/>
    <property type="match status" value="1"/>
</dbReference>
<evidence type="ECO:0000256" key="11">
    <source>
        <dbReference type="SAM" id="SignalP"/>
    </source>
</evidence>
<dbReference type="Proteomes" id="UP000784128">
    <property type="component" value="Unassembled WGS sequence"/>
</dbReference>
<gene>
    <name evidence="13" type="ORF">KJB30_09355</name>
</gene>
<dbReference type="InterPro" id="IPR028974">
    <property type="entry name" value="TSP_type-3_rpt"/>
</dbReference>
<dbReference type="Gene3D" id="3.30.1330.60">
    <property type="entry name" value="OmpA-like domain"/>
    <property type="match status" value="1"/>
</dbReference>
<dbReference type="PROSITE" id="PS51123">
    <property type="entry name" value="OMPA_2"/>
    <property type="match status" value="1"/>
</dbReference>
<evidence type="ECO:0000313" key="14">
    <source>
        <dbReference type="Proteomes" id="UP000784128"/>
    </source>
</evidence>
<dbReference type="InterPro" id="IPR011250">
    <property type="entry name" value="OMP/PagP_B-barrel"/>
</dbReference>
<evidence type="ECO:0000256" key="8">
    <source>
        <dbReference type="ARBA" id="ARBA00023136"/>
    </source>
</evidence>
<protein>
    <submittedName>
        <fullName evidence="13">Outer membrane beta-barrel domain-containing protein</fullName>
    </submittedName>
</protein>
<name>A0ABS5U8L9_9BACT</name>
<dbReference type="InterPro" id="IPR050330">
    <property type="entry name" value="Bact_OuterMem_StrucFunc"/>
</dbReference>
<keyword evidence="5 11" id="KW-0732">Signal</keyword>
<organism evidence="13 14">
    <name type="scientific">Pelotalea chapellei</name>
    <dbReference type="NCBI Taxonomy" id="44671"/>
    <lineage>
        <taxon>Bacteria</taxon>
        <taxon>Pseudomonadati</taxon>
        <taxon>Thermodesulfobacteriota</taxon>
        <taxon>Desulfuromonadia</taxon>
        <taxon>Geobacterales</taxon>
        <taxon>Geobacteraceae</taxon>
        <taxon>Pelotalea</taxon>
    </lineage>
</organism>
<dbReference type="EMBL" id="JAHDYS010000007">
    <property type="protein sequence ID" value="MBT1071990.1"/>
    <property type="molecule type" value="Genomic_DNA"/>
</dbReference>
<dbReference type="Pfam" id="PF02412">
    <property type="entry name" value="TSP_3"/>
    <property type="match status" value="3"/>
</dbReference>
<comment type="subcellular location">
    <subcellularLocation>
        <location evidence="1">Cell outer membrane</location>
        <topology evidence="1">Multi-pass membrane protein</topology>
    </subcellularLocation>
</comment>
<accession>A0ABS5U8L9</accession>
<dbReference type="Gene3D" id="4.10.1080.10">
    <property type="entry name" value="TSP type-3 repeat"/>
    <property type="match status" value="1"/>
</dbReference>
<keyword evidence="8 10" id="KW-0472">Membrane</keyword>
<evidence type="ECO:0000256" key="2">
    <source>
        <dbReference type="ARBA" id="ARBA00022448"/>
    </source>
</evidence>
<evidence type="ECO:0000256" key="3">
    <source>
        <dbReference type="ARBA" id="ARBA00022452"/>
    </source>
</evidence>
<dbReference type="InterPro" id="IPR036737">
    <property type="entry name" value="OmpA-like_sf"/>
</dbReference>
<dbReference type="NCBIfam" id="TIGR04565">
    <property type="entry name" value="OMP_myx_plus"/>
    <property type="match status" value="1"/>
</dbReference>
<evidence type="ECO:0000256" key="1">
    <source>
        <dbReference type="ARBA" id="ARBA00004571"/>
    </source>
</evidence>
<comment type="caution">
    <text evidence="13">The sequence shown here is derived from an EMBL/GenBank/DDBJ whole genome shotgun (WGS) entry which is preliminary data.</text>
</comment>
<dbReference type="SUPFAM" id="SSF103088">
    <property type="entry name" value="OmpA-like"/>
    <property type="match status" value="1"/>
</dbReference>
<evidence type="ECO:0000256" key="4">
    <source>
        <dbReference type="ARBA" id="ARBA00022692"/>
    </source>
</evidence>
<dbReference type="Pfam" id="PF13505">
    <property type="entry name" value="OMP_b-brl"/>
    <property type="match status" value="1"/>
</dbReference>
<dbReference type="InterPro" id="IPR006665">
    <property type="entry name" value="OmpA-like"/>
</dbReference>
<dbReference type="InterPro" id="IPR027385">
    <property type="entry name" value="Beta-barrel_OMP"/>
</dbReference>
<dbReference type="Pfam" id="PF00691">
    <property type="entry name" value="OmpA"/>
    <property type="match status" value="1"/>
</dbReference>
<evidence type="ECO:0000256" key="5">
    <source>
        <dbReference type="ARBA" id="ARBA00022729"/>
    </source>
</evidence>
<evidence type="ECO:0000256" key="10">
    <source>
        <dbReference type="PROSITE-ProRule" id="PRU00473"/>
    </source>
</evidence>
<evidence type="ECO:0000259" key="12">
    <source>
        <dbReference type="PROSITE" id="PS51123"/>
    </source>
</evidence>
<dbReference type="SUPFAM" id="SSF56925">
    <property type="entry name" value="OMPA-like"/>
    <property type="match status" value="1"/>
</dbReference>
<proteinExistence type="predicted"/>
<evidence type="ECO:0000256" key="9">
    <source>
        <dbReference type="ARBA" id="ARBA00023237"/>
    </source>
</evidence>
<dbReference type="PANTHER" id="PTHR30329">
    <property type="entry name" value="STATOR ELEMENT OF FLAGELLAR MOTOR COMPLEX"/>
    <property type="match status" value="1"/>
</dbReference>